<dbReference type="GO" id="GO:0005737">
    <property type="term" value="C:cytoplasm"/>
    <property type="evidence" value="ECO:0000318"/>
    <property type="project" value="GO_Central"/>
</dbReference>
<dbReference type="OMA" id="INEGGFC"/>
<dbReference type="PROSITE" id="PS00108">
    <property type="entry name" value="PROTEIN_KINASE_ST"/>
    <property type="match status" value="1"/>
</dbReference>
<dbReference type="InterPro" id="IPR011009">
    <property type="entry name" value="Kinase-like_dom_sf"/>
</dbReference>
<dbReference type="KEGG" id="ptm:GSPATT00015997001"/>
<dbReference type="OrthoDB" id="4062651at2759"/>
<dbReference type="InParanoid" id="A0DDN9"/>
<dbReference type="Gene3D" id="1.10.510.10">
    <property type="entry name" value="Transferase(Phosphotransferase) domain 1"/>
    <property type="match status" value="1"/>
</dbReference>
<gene>
    <name evidence="2" type="ORF">GSPATT00015997001</name>
</gene>
<dbReference type="RefSeq" id="XP_001448553.1">
    <property type="nucleotide sequence ID" value="XM_001448516.1"/>
</dbReference>
<evidence type="ECO:0000313" key="2">
    <source>
        <dbReference type="EMBL" id="CAK81156.1"/>
    </source>
</evidence>
<evidence type="ECO:0000259" key="1">
    <source>
        <dbReference type="PROSITE" id="PS50011"/>
    </source>
</evidence>
<dbReference type="FunFam" id="1.10.510.10:FF:001792">
    <property type="entry name" value="Uncharacterized protein"/>
    <property type="match status" value="1"/>
</dbReference>
<dbReference type="GO" id="GO:0005634">
    <property type="term" value="C:nucleus"/>
    <property type="evidence" value="ECO:0000318"/>
    <property type="project" value="GO_Central"/>
</dbReference>
<dbReference type="HOGENOM" id="CLU_472136_0_0_1"/>
<dbReference type="InterPro" id="IPR000719">
    <property type="entry name" value="Prot_kinase_dom"/>
</dbReference>
<dbReference type="InterPro" id="IPR050167">
    <property type="entry name" value="Ser_Thr_protein_kinase"/>
</dbReference>
<dbReference type="EMBL" id="CT868396">
    <property type="protein sequence ID" value="CAK81156.1"/>
    <property type="molecule type" value="Genomic_DNA"/>
</dbReference>
<dbReference type="Pfam" id="PF00069">
    <property type="entry name" value="Pkinase"/>
    <property type="match status" value="1"/>
</dbReference>
<dbReference type="GO" id="GO:0004694">
    <property type="term" value="F:eukaryotic translation initiation factor 2alpha kinase activity"/>
    <property type="evidence" value="ECO:0000318"/>
    <property type="project" value="GO_Central"/>
</dbReference>
<dbReference type="PANTHER" id="PTHR23257">
    <property type="entry name" value="SERINE-THREONINE PROTEIN KINASE"/>
    <property type="match status" value="1"/>
</dbReference>
<keyword evidence="3" id="KW-1185">Reference proteome</keyword>
<dbReference type="PROSITE" id="PS50011">
    <property type="entry name" value="PROTEIN_KINASE_DOM"/>
    <property type="match status" value="1"/>
</dbReference>
<dbReference type="SUPFAM" id="SSF56112">
    <property type="entry name" value="Protein kinase-like (PK-like)"/>
    <property type="match status" value="1"/>
</dbReference>
<proteinExistence type="predicted"/>
<protein>
    <recommendedName>
        <fullName evidence="1">Protein kinase domain-containing protein</fullName>
    </recommendedName>
</protein>
<reference evidence="2 3" key="1">
    <citation type="journal article" date="2006" name="Nature">
        <title>Global trends of whole-genome duplications revealed by the ciliate Paramecium tetraurelia.</title>
        <authorList>
            <consortium name="Genoscope"/>
            <person name="Aury J.-M."/>
            <person name="Jaillon O."/>
            <person name="Duret L."/>
            <person name="Noel B."/>
            <person name="Jubin C."/>
            <person name="Porcel B.M."/>
            <person name="Segurens B."/>
            <person name="Daubin V."/>
            <person name="Anthouard V."/>
            <person name="Aiach N."/>
            <person name="Arnaiz O."/>
            <person name="Billaut A."/>
            <person name="Beisson J."/>
            <person name="Blanc I."/>
            <person name="Bouhouche K."/>
            <person name="Camara F."/>
            <person name="Duharcourt S."/>
            <person name="Guigo R."/>
            <person name="Gogendeau D."/>
            <person name="Katinka M."/>
            <person name="Keller A.-M."/>
            <person name="Kissmehl R."/>
            <person name="Klotz C."/>
            <person name="Koll F."/>
            <person name="Le Moue A."/>
            <person name="Lepere C."/>
            <person name="Malinsky S."/>
            <person name="Nowacki M."/>
            <person name="Nowak J.K."/>
            <person name="Plattner H."/>
            <person name="Poulain J."/>
            <person name="Ruiz F."/>
            <person name="Serrano V."/>
            <person name="Zagulski M."/>
            <person name="Dessen P."/>
            <person name="Betermier M."/>
            <person name="Weissenbach J."/>
            <person name="Scarpelli C."/>
            <person name="Schachter V."/>
            <person name="Sperling L."/>
            <person name="Meyer E."/>
            <person name="Cohen J."/>
            <person name="Wincker P."/>
        </authorList>
    </citation>
    <scope>NUCLEOTIDE SEQUENCE [LARGE SCALE GENOMIC DNA]</scope>
    <source>
        <strain evidence="2 3">Stock d4-2</strain>
    </source>
</reference>
<evidence type="ECO:0000313" key="3">
    <source>
        <dbReference type="Proteomes" id="UP000000600"/>
    </source>
</evidence>
<dbReference type="GeneID" id="5034326"/>
<dbReference type="InterPro" id="IPR008271">
    <property type="entry name" value="Ser/Thr_kinase_AS"/>
</dbReference>
<dbReference type="AlphaFoldDB" id="A0DDN9"/>
<feature type="domain" description="Protein kinase" evidence="1">
    <location>
        <begin position="284"/>
        <end position="593"/>
    </location>
</feature>
<dbReference type="STRING" id="5888.A0DDN9"/>
<sequence length="597" mass="70437">MNEEQQIFHLILGNESNLDKSIQKSNAKIRVEELRQHLASKYSNTYVYVLEDIKTESFNLNFLLETHGGIFKYLMELIINFQEQSLDFKVYFSDDNGRIIVNQKVNSTIQFQLLRLQVSRYTLRLNSSLHVGSFFINPVYGEIGLNLATINTRKSEFFDSAQPIQDDFIVYMDSLILTAIYSIRYHYLRILFMINKINLKLFKLYEYYYEQVRYKDNQQLNWRKFPKDSEQLLLRIKKVVKNQMHLQFTEQEYLKLGPILSKQISTENSCLIEVVPKNQSELEVDERLQINEGGFCNIYSKEIIFAIKKEARQQQQGQKRTLVIKMNKGMGSDKIKQEAEIIQVLSNQGPNIQRENQPHYLQKYFQFSGCCPYIAQFYSVSDRPDVLLMERYYHSSLDYLKSKKSEVLSLSSRIFISHNVAMGLRYIHNYGIIHMDIKPANILISKTMMAKITDFGEAINTNNISDSNKPGKTIPFCAPEIQQRLENNQYTYAYDIYSLGVLIFELLFDRFPIVRLITIFQDFRKQNYKCLEDKLQKQIYQVRYNEDEDQKIGPQYLMKYLGRLCIQCLQPDPQLRPNIDKIILVLKDCLTFLDKVY</sequence>
<dbReference type="SMART" id="SM00220">
    <property type="entry name" value="S_TKc"/>
    <property type="match status" value="1"/>
</dbReference>
<dbReference type="GO" id="GO:0005524">
    <property type="term" value="F:ATP binding"/>
    <property type="evidence" value="ECO:0007669"/>
    <property type="project" value="InterPro"/>
</dbReference>
<organism evidence="2 3">
    <name type="scientific">Paramecium tetraurelia</name>
    <dbReference type="NCBI Taxonomy" id="5888"/>
    <lineage>
        <taxon>Eukaryota</taxon>
        <taxon>Sar</taxon>
        <taxon>Alveolata</taxon>
        <taxon>Ciliophora</taxon>
        <taxon>Intramacronucleata</taxon>
        <taxon>Oligohymenophorea</taxon>
        <taxon>Peniculida</taxon>
        <taxon>Parameciidae</taxon>
        <taxon>Paramecium</taxon>
    </lineage>
</organism>
<dbReference type="eggNOG" id="KOG0194">
    <property type="taxonomic scope" value="Eukaryota"/>
</dbReference>
<name>A0DDN9_PARTE</name>
<dbReference type="Proteomes" id="UP000000600">
    <property type="component" value="Unassembled WGS sequence"/>
</dbReference>
<accession>A0DDN9</accession>
<dbReference type="GO" id="GO:0005829">
    <property type="term" value="C:cytosol"/>
    <property type="evidence" value="ECO:0000318"/>
    <property type="project" value="GO_Central"/>
</dbReference>